<evidence type="ECO:0000256" key="1">
    <source>
        <dbReference type="ARBA" id="ARBA00004168"/>
    </source>
</evidence>
<organism evidence="9 10">
    <name type="scientific">Paenibacillus albilobatus</name>
    <dbReference type="NCBI Taxonomy" id="2716884"/>
    <lineage>
        <taxon>Bacteria</taxon>
        <taxon>Bacillati</taxon>
        <taxon>Bacillota</taxon>
        <taxon>Bacilli</taxon>
        <taxon>Bacillales</taxon>
        <taxon>Paenibacillaceae</taxon>
        <taxon>Paenibacillus</taxon>
    </lineage>
</organism>
<feature type="compositionally biased region" description="Polar residues" evidence="6">
    <location>
        <begin position="11"/>
        <end position="25"/>
    </location>
</feature>
<reference evidence="9" key="1">
    <citation type="submission" date="2021-03" db="EMBL/GenBank/DDBJ databases">
        <title>Antimicrobial resistance genes in bacteria isolated from Japanese honey, and their potential for conferring macrolide and lincosamide resistance in the American foulbrood pathogen Paenibacillus larvae.</title>
        <authorList>
            <person name="Okamoto M."/>
            <person name="Kumagai M."/>
            <person name="Kanamori H."/>
            <person name="Takamatsu D."/>
        </authorList>
    </citation>
    <scope>NUCLEOTIDE SEQUENCE</scope>
    <source>
        <strain evidence="9">J2TS6</strain>
    </source>
</reference>
<evidence type="ECO:0000256" key="4">
    <source>
        <dbReference type="ARBA" id="ARBA00022729"/>
    </source>
</evidence>
<keyword evidence="3" id="KW-0964">Secreted</keyword>
<protein>
    <recommendedName>
        <fullName evidence="8">Gram-positive cocci surface proteins LPxTG domain-containing protein</fullName>
    </recommendedName>
</protein>
<gene>
    <name evidence="9" type="ORF">J2TS6_39780</name>
</gene>
<dbReference type="Pfam" id="PF00746">
    <property type="entry name" value="Gram_pos_anchor"/>
    <property type="match status" value="1"/>
</dbReference>
<keyword evidence="2" id="KW-0134">Cell wall</keyword>
<keyword evidence="7" id="KW-0812">Transmembrane</keyword>
<dbReference type="InterPro" id="IPR019931">
    <property type="entry name" value="LPXTG_anchor"/>
</dbReference>
<evidence type="ECO:0000313" key="9">
    <source>
        <dbReference type="EMBL" id="GIO32837.1"/>
    </source>
</evidence>
<comment type="caution">
    <text evidence="9">The sequence shown here is derived from an EMBL/GenBank/DDBJ whole genome shotgun (WGS) entry which is preliminary data.</text>
</comment>
<evidence type="ECO:0000256" key="7">
    <source>
        <dbReference type="SAM" id="Phobius"/>
    </source>
</evidence>
<keyword evidence="7" id="KW-0472">Membrane</keyword>
<keyword evidence="4" id="KW-0732">Signal</keyword>
<keyword evidence="10" id="KW-1185">Reference proteome</keyword>
<evidence type="ECO:0000256" key="2">
    <source>
        <dbReference type="ARBA" id="ARBA00022512"/>
    </source>
</evidence>
<proteinExistence type="predicted"/>
<dbReference type="Proteomes" id="UP000679779">
    <property type="component" value="Unassembled WGS sequence"/>
</dbReference>
<feature type="domain" description="Gram-positive cocci surface proteins LPxTG" evidence="8">
    <location>
        <begin position="26"/>
        <end position="61"/>
    </location>
</feature>
<feature type="region of interest" description="Disordered" evidence="6">
    <location>
        <begin position="1"/>
        <end position="31"/>
    </location>
</feature>
<evidence type="ECO:0000259" key="8">
    <source>
        <dbReference type="Pfam" id="PF00746"/>
    </source>
</evidence>
<keyword evidence="7" id="KW-1133">Transmembrane helix</keyword>
<evidence type="ECO:0000256" key="3">
    <source>
        <dbReference type="ARBA" id="ARBA00022525"/>
    </source>
</evidence>
<keyword evidence="5" id="KW-0572">Peptidoglycan-anchor</keyword>
<feature type="transmembrane region" description="Helical" evidence="7">
    <location>
        <begin position="39"/>
        <end position="57"/>
    </location>
</feature>
<comment type="subcellular location">
    <subcellularLocation>
        <location evidence="1">Secreted</location>
        <location evidence="1">Cell wall</location>
        <topology evidence="1">Peptidoglycan-anchor</topology>
    </subcellularLocation>
</comment>
<evidence type="ECO:0000256" key="5">
    <source>
        <dbReference type="ARBA" id="ARBA00023088"/>
    </source>
</evidence>
<evidence type="ECO:0000256" key="6">
    <source>
        <dbReference type="SAM" id="MobiDB-lite"/>
    </source>
</evidence>
<dbReference type="NCBIfam" id="TIGR01167">
    <property type="entry name" value="LPXTG_anchor"/>
    <property type="match status" value="1"/>
</dbReference>
<dbReference type="EMBL" id="BORQ01000005">
    <property type="protein sequence ID" value="GIO32837.1"/>
    <property type="molecule type" value="Genomic_DNA"/>
</dbReference>
<evidence type="ECO:0000313" key="10">
    <source>
        <dbReference type="Proteomes" id="UP000679779"/>
    </source>
</evidence>
<name>A0A919XHC0_9BACL</name>
<accession>A0A919XHC0</accession>
<dbReference type="AlphaFoldDB" id="A0A919XHC0"/>
<sequence length="62" mass="6700">MAYVSVEPEQAGTSVDSANVESGNSEGKGGKLPDTATNMYNYMLAGCIIFLVQLFLVRRKKV</sequence>